<dbReference type="GO" id="GO:0016757">
    <property type="term" value="F:glycosyltransferase activity"/>
    <property type="evidence" value="ECO:0007669"/>
    <property type="project" value="UniProtKB-KW"/>
</dbReference>
<dbReference type="KEGG" id="php:PhaeoP97_03993"/>
<comment type="similarity">
    <text evidence="1">Belongs to the glycosyltransferase 2 family.</text>
</comment>
<keyword evidence="4" id="KW-0614">Plasmid</keyword>
<dbReference type="AlphaFoldDB" id="A0A1L3IBD7"/>
<dbReference type="InterPro" id="IPR029044">
    <property type="entry name" value="Nucleotide-diphossugar_trans"/>
</dbReference>
<dbReference type="SUPFAM" id="SSF53448">
    <property type="entry name" value="Nucleotide-diphospho-sugar transferases"/>
    <property type="match status" value="1"/>
</dbReference>
<keyword evidence="3 4" id="KW-0808">Transferase</keyword>
<gene>
    <name evidence="4" type="ORF">PhaeoP97_03993</name>
</gene>
<evidence type="ECO:0000256" key="3">
    <source>
        <dbReference type="ARBA" id="ARBA00022679"/>
    </source>
</evidence>
<evidence type="ECO:0000313" key="5">
    <source>
        <dbReference type="Proteomes" id="UP000183859"/>
    </source>
</evidence>
<protein>
    <submittedName>
        <fullName evidence="4">Putative glycosyl transferase</fullName>
    </submittedName>
</protein>
<accession>A0A1L3IBD7</accession>
<organism evidence="4 5">
    <name type="scientific">Phaeobacter porticola</name>
    <dbReference type="NCBI Taxonomy" id="1844006"/>
    <lineage>
        <taxon>Bacteria</taxon>
        <taxon>Pseudomonadati</taxon>
        <taxon>Pseudomonadota</taxon>
        <taxon>Alphaproteobacteria</taxon>
        <taxon>Rhodobacterales</taxon>
        <taxon>Roseobacteraceae</taxon>
        <taxon>Phaeobacter</taxon>
    </lineage>
</organism>
<name>A0A1L3IBD7_9RHOB</name>
<dbReference type="PANTHER" id="PTHR43179">
    <property type="entry name" value="RHAMNOSYLTRANSFERASE WBBL"/>
    <property type="match status" value="1"/>
</dbReference>
<dbReference type="Gene3D" id="3.90.550.10">
    <property type="entry name" value="Spore Coat Polysaccharide Biosynthesis Protein SpsA, Chain A"/>
    <property type="match status" value="1"/>
</dbReference>
<dbReference type="Pfam" id="PF13641">
    <property type="entry name" value="Glyco_tranf_2_3"/>
    <property type="match status" value="1"/>
</dbReference>
<dbReference type="OrthoDB" id="7665907at2"/>
<evidence type="ECO:0000256" key="2">
    <source>
        <dbReference type="ARBA" id="ARBA00022676"/>
    </source>
</evidence>
<dbReference type="PANTHER" id="PTHR43179:SF12">
    <property type="entry name" value="GALACTOFURANOSYLTRANSFERASE GLFT2"/>
    <property type="match status" value="1"/>
</dbReference>
<keyword evidence="5" id="KW-1185">Reference proteome</keyword>
<sequence length="351" mass="38569">MTETLIPEPALQADMQADMQANMQQAGAGRLVAVVVTYNRLAKLKVTLARLLDSPAEELAALVVVDNASSDGTGAWLAGWAAEHPRVDVVTSATNQGGAGGFALGMQRAMDTHRPDWLVVMDDDGRPDPGGLAAFHAMGQSGALAHWDAVAAAVYFPSGEICEMNRPSRNPFWSFGHFLSTARKGRDGFHIPRRAYDGGLSAIDVTSFVGFFISAAAVRRVGYPDPKLFIYGDDALYTLGLSAAGGRICFAADVRFEHDFSTFTGGDSGQRFRPLWKVYYHHRNLLLLYRQAAGWLFWPVLLLILPKWVLKVRHHPGVRRAYLRLTWLAVRDGLLRRLGRSHGEVLAEARE</sequence>
<dbReference type="RefSeq" id="WP_083570492.1">
    <property type="nucleotide sequence ID" value="NZ_CP016368.1"/>
</dbReference>
<reference evidence="5" key="1">
    <citation type="submission" date="2016-07" db="EMBL/GenBank/DDBJ databases">
        <title>Phaeobacter portensis sp. nov., a tropodithietic acid producing bacterium isolated from a German harbor.</title>
        <authorList>
            <person name="Freese H.M."/>
            <person name="Bunk B."/>
            <person name="Breider S."/>
            <person name="Brinkhoff T."/>
        </authorList>
    </citation>
    <scope>NUCLEOTIDE SEQUENCE [LARGE SCALE GENOMIC DNA]</scope>
    <source>
        <strain evidence="5">P97</strain>
        <plasmid evidence="5">pp97_d</plasmid>
    </source>
</reference>
<evidence type="ECO:0000313" key="4">
    <source>
        <dbReference type="EMBL" id="APG49343.1"/>
    </source>
</evidence>
<keyword evidence="2" id="KW-0328">Glycosyltransferase</keyword>
<geneLocation type="plasmid" evidence="5">
    <name>pp97_d</name>
</geneLocation>
<dbReference type="Proteomes" id="UP000183859">
    <property type="component" value="Plasmid pP97_d"/>
</dbReference>
<evidence type="ECO:0000256" key="1">
    <source>
        <dbReference type="ARBA" id="ARBA00006739"/>
    </source>
</evidence>
<proteinExistence type="inferred from homology"/>
<dbReference type="EMBL" id="CP016368">
    <property type="protein sequence ID" value="APG49343.1"/>
    <property type="molecule type" value="Genomic_DNA"/>
</dbReference>